<keyword evidence="2" id="KW-1185">Reference proteome</keyword>
<reference evidence="1" key="1">
    <citation type="submission" date="2022-04" db="EMBL/GenBank/DDBJ databases">
        <title>Genome of the entomopathogenic fungus Entomophthora muscae.</title>
        <authorList>
            <person name="Elya C."/>
            <person name="Lovett B.R."/>
            <person name="Lee E."/>
            <person name="Macias A.M."/>
            <person name="Hajek A.E."/>
            <person name="De Bivort B.L."/>
            <person name="Kasson M.T."/>
            <person name="De Fine Licht H.H."/>
            <person name="Stajich J.E."/>
        </authorList>
    </citation>
    <scope>NUCLEOTIDE SEQUENCE</scope>
    <source>
        <strain evidence="1">Berkeley</strain>
    </source>
</reference>
<name>A0ACC2T3T0_9FUNG</name>
<evidence type="ECO:0000313" key="2">
    <source>
        <dbReference type="Proteomes" id="UP001165960"/>
    </source>
</evidence>
<organism evidence="1 2">
    <name type="scientific">Entomophthora muscae</name>
    <dbReference type="NCBI Taxonomy" id="34485"/>
    <lineage>
        <taxon>Eukaryota</taxon>
        <taxon>Fungi</taxon>
        <taxon>Fungi incertae sedis</taxon>
        <taxon>Zoopagomycota</taxon>
        <taxon>Entomophthoromycotina</taxon>
        <taxon>Entomophthoromycetes</taxon>
        <taxon>Entomophthorales</taxon>
        <taxon>Entomophthoraceae</taxon>
        <taxon>Entomophthora</taxon>
    </lineage>
</organism>
<sequence>MSCLTLQVSANTRDSRYGTIDKRMSTPCLSSYYTLPPNFEPSDDCVACPSYYDSPIPLCENVYSRIMPFVTRRVQCESLTLLRKLMISPKLHRFNATDVGVELAIGSSGTVVLAKLPSESSHDFEQVAIKLFNPLQPLQLEEEYFQQHAYEIYIACMMEHENIVHAHRATYQDRQLGLFMEYCPHDFFNLIASDTLTPSQIDDFFYQMISGVRFLHRNGIAHRDLKLDNFMVTAEGTLKIVDFGFACITRSAGRDTPLLSQGLWGSDPYMAPEIFTGSEYDAEKADVWSLGIIYLTCCINRFPWEVATEEDFHYAQYLVDPLSLAKIIPNSASINLILKMLEPNPTERISIEDVYSDPWFASIMTSHLESKLCKKPNPLFLSSEPSLTLSLP</sequence>
<dbReference type="EMBL" id="QTSX02003658">
    <property type="protein sequence ID" value="KAJ9069111.1"/>
    <property type="molecule type" value="Genomic_DNA"/>
</dbReference>
<protein>
    <submittedName>
        <fullName evidence="1">Uncharacterized protein</fullName>
    </submittedName>
</protein>
<comment type="caution">
    <text evidence="1">The sequence shown here is derived from an EMBL/GenBank/DDBJ whole genome shotgun (WGS) entry which is preliminary data.</text>
</comment>
<accession>A0ACC2T3T0</accession>
<dbReference type="Proteomes" id="UP001165960">
    <property type="component" value="Unassembled WGS sequence"/>
</dbReference>
<gene>
    <name evidence="1" type="ORF">DSO57_1021896</name>
</gene>
<proteinExistence type="predicted"/>
<evidence type="ECO:0000313" key="1">
    <source>
        <dbReference type="EMBL" id="KAJ9069111.1"/>
    </source>
</evidence>